<keyword evidence="2" id="KW-1185">Reference proteome</keyword>
<reference evidence="2" key="1">
    <citation type="submission" date="2016-06" db="EMBL/GenBank/DDBJ databases">
        <authorList>
            <person name="Hehemann J.-H."/>
            <person name="Arevalo P."/>
            <person name="Datta M.S."/>
            <person name="Polz M.F."/>
        </authorList>
    </citation>
    <scope>NUCLEOTIDE SEQUENCE [LARGE SCALE GENOMIC DNA]</scope>
    <source>
        <strain evidence="2">9CSC122</strain>
    </source>
</reference>
<dbReference type="RefSeq" id="WP_017040969.1">
    <property type="nucleotide sequence ID" value="NZ_JBNGCH010000840.1"/>
</dbReference>
<dbReference type="Proteomes" id="UP000093173">
    <property type="component" value="Unassembled WGS sequence"/>
</dbReference>
<comment type="caution">
    <text evidence="1">The sequence shown here is derived from an EMBL/GenBank/DDBJ whole genome shotgun (WGS) entry which is preliminary data.</text>
</comment>
<dbReference type="InterPro" id="IPR022050">
    <property type="entry name" value="T_hemolysin"/>
</dbReference>
<evidence type="ECO:0000313" key="2">
    <source>
        <dbReference type="Proteomes" id="UP000093173"/>
    </source>
</evidence>
<accession>A0A1B9QVK4</accession>
<sequence>MKHNTKTSVKNVTLEIVSPMHPLWEQVINHVSQRYHQAFNADLKQFMPAYLTLMNHDDILSVCGFSTAQDQRLFLEQYLDDDAQTLVTSTFDCTVERSNLVEFGHLASFANGMSSLHFYLIAEMLVDNGFEWCIFTATDPLHAMMVRLGLEPKIIANADQNKIPDAKSTWGSYYEHQPRVLAGNLRKGLERLQLIQKRMRKQA</sequence>
<protein>
    <submittedName>
        <fullName evidence="1">Delta-VPH</fullName>
    </submittedName>
</protein>
<organism evidence="1 2">
    <name type="scientific">Vibrio genomosp. F10</name>
    <dbReference type="NCBI Taxonomy" id="723171"/>
    <lineage>
        <taxon>Bacteria</taxon>
        <taxon>Pseudomonadati</taxon>
        <taxon>Pseudomonadota</taxon>
        <taxon>Gammaproteobacteria</taxon>
        <taxon>Vibrionales</taxon>
        <taxon>Vibrionaceae</taxon>
        <taxon>Vibrio</taxon>
    </lineage>
</organism>
<dbReference type="Pfam" id="PF12261">
    <property type="entry name" value="T_hemolysin"/>
    <property type="match status" value="1"/>
</dbReference>
<gene>
    <name evidence="1" type="ORF">A6E14_02960</name>
</gene>
<name>A0A1B9QVK4_9VIBR</name>
<evidence type="ECO:0000313" key="1">
    <source>
        <dbReference type="EMBL" id="OCH73096.1"/>
    </source>
</evidence>
<dbReference type="AlphaFoldDB" id="A0A1B9QVK4"/>
<proteinExistence type="predicted"/>
<dbReference type="EMBL" id="MAJZ01000840">
    <property type="protein sequence ID" value="OCH73096.1"/>
    <property type="molecule type" value="Genomic_DNA"/>
</dbReference>